<evidence type="ECO:0000256" key="1">
    <source>
        <dbReference type="SAM" id="MobiDB-lite"/>
    </source>
</evidence>
<dbReference type="OMA" id="YYVIKVP"/>
<dbReference type="Proteomes" id="UP000000305">
    <property type="component" value="Unassembled WGS sequence"/>
</dbReference>
<protein>
    <submittedName>
        <fullName evidence="2">Uncharacterized protein</fullName>
    </submittedName>
</protein>
<feature type="region of interest" description="Disordered" evidence="1">
    <location>
        <begin position="17"/>
        <end position="39"/>
    </location>
</feature>
<evidence type="ECO:0000313" key="3">
    <source>
        <dbReference type="Proteomes" id="UP000000305"/>
    </source>
</evidence>
<gene>
    <name evidence="2" type="ORF">DAPPUDRAFT_113413</name>
</gene>
<dbReference type="AlphaFoldDB" id="E9HEY5"/>
<dbReference type="HOGENOM" id="CLU_075639_1_0_1"/>
<accession>E9HEY5</accession>
<dbReference type="KEGG" id="dpx:DAPPUDRAFT_113413"/>
<dbReference type="STRING" id="6669.E9HEY5"/>
<feature type="region of interest" description="Disordered" evidence="1">
    <location>
        <begin position="60"/>
        <end position="139"/>
    </location>
</feature>
<dbReference type="OrthoDB" id="6381206at2759"/>
<organism evidence="2 3">
    <name type="scientific">Daphnia pulex</name>
    <name type="common">Water flea</name>
    <dbReference type="NCBI Taxonomy" id="6669"/>
    <lineage>
        <taxon>Eukaryota</taxon>
        <taxon>Metazoa</taxon>
        <taxon>Ecdysozoa</taxon>
        <taxon>Arthropoda</taxon>
        <taxon>Crustacea</taxon>
        <taxon>Branchiopoda</taxon>
        <taxon>Diplostraca</taxon>
        <taxon>Cladocera</taxon>
        <taxon>Anomopoda</taxon>
        <taxon>Daphniidae</taxon>
        <taxon>Daphnia</taxon>
    </lineage>
</organism>
<keyword evidence="3" id="KW-1185">Reference proteome</keyword>
<dbReference type="eggNOG" id="ENOG502S3ZC">
    <property type="taxonomic scope" value="Eukaryota"/>
</dbReference>
<proteinExistence type="predicted"/>
<evidence type="ECO:0000313" key="2">
    <source>
        <dbReference type="EMBL" id="EFX69705.1"/>
    </source>
</evidence>
<dbReference type="EMBL" id="GL732632">
    <property type="protein sequence ID" value="EFX69705.1"/>
    <property type="molecule type" value="Genomic_DNA"/>
</dbReference>
<name>E9HEY5_DAPPU</name>
<dbReference type="InParanoid" id="E9HEY5"/>
<reference evidence="2 3" key="1">
    <citation type="journal article" date="2011" name="Science">
        <title>The ecoresponsive genome of Daphnia pulex.</title>
        <authorList>
            <person name="Colbourne J.K."/>
            <person name="Pfrender M.E."/>
            <person name="Gilbert D."/>
            <person name="Thomas W.K."/>
            <person name="Tucker A."/>
            <person name="Oakley T.H."/>
            <person name="Tokishita S."/>
            <person name="Aerts A."/>
            <person name="Arnold G.J."/>
            <person name="Basu M.K."/>
            <person name="Bauer D.J."/>
            <person name="Caceres C.E."/>
            <person name="Carmel L."/>
            <person name="Casola C."/>
            <person name="Choi J.H."/>
            <person name="Detter J.C."/>
            <person name="Dong Q."/>
            <person name="Dusheyko S."/>
            <person name="Eads B.D."/>
            <person name="Frohlich T."/>
            <person name="Geiler-Samerotte K.A."/>
            <person name="Gerlach D."/>
            <person name="Hatcher P."/>
            <person name="Jogdeo S."/>
            <person name="Krijgsveld J."/>
            <person name="Kriventseva E.V."/>
            <person name="Kultz D."/>
            <person name="Laforsch C."/>
            <person name="Lindquist E."/>
            <person name="Lopez J."/>
            <person name="Manak J.R."/>
            <person name="Muller J."/>
            <person name="Pangilinan J."/>
            <person name="Patwardhan R.P."/>
            <person name="Pitluck S."/>
            <person name="Pritham E.J."/>
            <person name="Rechtsteiner A."/>
            <person name="Rho M."/>
            <person name="Rogozin I.B."/>
            <person name="Sakarya O."/>
            <person name="Salamov A."/>
            <person name="Schaack S."/>
            <person name="Shapiro H."/>
            <person name="Shiga Y."/>
            <person name="Skalitzky C."/>
            <person name="Smith Z."/>
            <person name="Souvorov A."/>
            <person name="Sung W."/>
            <person name="Tang Z."/>
            <person name="Tsuchiya D."/>
            <person name="Tu H."/>
            <person name="Vos H."/>
            <person name="Wang M."/>
            <person name="Wolf Y.I."/>
            <person name="Yamagata H."/>
            <person name="Yamada T."/>
            <person name="Ye Y."/>
            <person name="Shaw J.R."/>
            <person name="Andrews J."/>
            <person name="Crease T.J."/>
            <person name="Tang H."/>
            <person name="Lucas S.M."/>
            <person name="Robertson H.M."/>
            <person name="Bork P."/>
            <person name="Koonin E.V."/>
            <person name="Zdobnov E.M."/>
            <person name="Grigoriev I.V."/>
            <person name="Lynch M."/>
            <person name="Boore J.L."/>
        </authorList>
    </citation>
    <scope>NUCLEOTIDE SEQUENCE [LARGE SCALE GENOMIC DNA]</scope>
</reference>
<sequence>MPAMNRSHGGRLYYVLRLPDGTSTESGQDNPFRPDGDLSREADELVELLRGGRVSISEVLKNKEGVPLQSQPTFVDDEQQQQQQQQSPEQVVQLSGSPPRNVSTPSSPPTSKAENPDGGRINGNLTEQEKKAAEAAESGAIEVQRGVVAPVAGESQVEHVVIKKKSKCQCCVIQ</sequence>
<feature type="compositionally biased region" description="Polar residues" evidence="1">
    <location>
        <begin position="87"/>
        <end position="113"/>
    </location>
</feature>
<dbReference type="PhylomeDB" id="E9HEY5"/>